<dbReference type="SUPFAM" id="SSF55920">
    <property type="entry name" value="Creatinase/aminopeptidase"/>
    <property type="match status" value="1"/>
</dbReference>
<feature type="binding site" evidence="6">
    <location>
        <position position="111"/>
    </location>
    <ligand>
        <name>a divalent metal cation</name>
        <dbReference type="ChEBI" id="CHEBI:60240"/>
        <label>2</label>
        <note>catalytic</note>
    </ligand>
</feature>
<dbReference type="PRINTS" id="PR00599">
    <property type="entry name" value="MAPEPTIDASE"/>
</dbReference>
<keyword evidence="3 6" id="KW-0645">Protease</keyword>
<evidence type="ECO:0000256" key="3">
    <source>
        <dbReference type="ARBA" id="ARBA00022670"/>
    </source>
</evidence>
<evidence type="ECO:0000313" key="9">
    <source>
        <dbReference type="EMBL" id="SDC75775.1"/>
    </source>
</evidence>
<organism evidence="9 10">
    <name type="scientific">Geodermatophilus telluris</name>
    <dbReference type="NCBI Taxonomy" id="1190417"/>
    <lineage>
        <taxon>Bacteria</taxon>
        <taxon>Bacillati</taxon>
        <taxon>Actinomycetota</taxon>
        <taxon>Actinomycetes</taxon>
        <taxon>Geodermatophilales</taxon>
        <taxon>Geodermatophilaceae</taxon>
        <taxon>Geodermatophilus</taxon>
    </lineage>
</organism>
<dbReference type="PANTHER" id="PTHR43330:SF27">
    <property type="entry name" value="METHIONINE AMINOPEPTIDASE"/>
    <property type="match status" value="1"/>
</dbReference>
<dbReference type="PANTHER" id="PTHR43330">
    <property type="entry name" value="METHIONINE AMINOPEPTIDASE"/>
    <property type="match status" value="1"/>
</dbReference>
<dbReference type="EMBL" id="FMZF01000003">
    <property type="protein sequence ID" value="SDC75775.1"/>
    <property type="molecule type" value="Genomic_DNA"/>
</dbReference>
<keyword evidence="4 6" id="KW-0479">Metal-binding</keyword>
<feature type="binding site" evidence="6">
    <location>
        <position position="83"/>
    </location>
    <ligand>
        <name>substrate</name>
    </ligand>
</feature>
<feature type="binding site" evidence="6">
    <location>
        <position position="111"/>
    </location>
    <ligand>
        <name>a divalent metal cation</name>
        <dbReference type="ChEBI" id="CHEBI:60240"/>
        <label>1</label>
    </ligand>
</feature>
<feature type="binding site" evidence="6">
    <location>
        <position position="239"/>
    </location>
    <ligand>
        <name>a divalent metal cation</name>
        <dbReference type="ChEBI" id="CHEBI:60240"/>
        <label>1</label>
    </ligand>
</feature>
<comment type="function">
    <text evidence="1 6">Removes the N-terminal methionine from nascent proteins. The N-terminal methionine is often cleaved when the second residue in the primary sequence is small and uncharged (Met-Ala-, Cys, Gly, Pro, Ser, Thr, or Val). Requires deformylation of the N(alpha)-formylated initiator methionine before it can be hydrolyzed.</text>
</comment>
<feature type="domain" description="Peptidase M24" evidence="8">
    <location>
        <begin position="12"/>
        <end position="246"/>
    </location>
</feature>
<evidence type="ECO:0000256" key="2">
    <source>
        <dbReference type="ARBA" id="ARBA00022438"/>
    </source>
</evidence>
<feature type="binding site" evidence="6">
    <location>
        <position position="181"/>
    </location>
    <ligand>
        <name>substrate</name>
    </ligand>
</feature>
<dbReference type="GO" id="GO:0070006">
    <property type="term" value="F:metalloaminopeptidase activity"/>
    <property type="evidence" value="ECO:0007669"/>
    <property type="project" value="UniProtKB-UniRule"/>
</dbReference>
<feature type="binding site" evidence="6">
    <location>
        <position position="239"/>
    </location>
    <ligand>
        <name>a divalent metal cation</name>
        <dbReference type="ChEBI" id="CHEBI:60240"/>
        <label>2</label>
        <note>catalytic</note>
    </ligand>
</feature>
<accession>A0A1G6P8T3</accession>
<evidence type="ECO:0000256" key="5">
    <source>
        <dbReference type="ARBA" id="ARBA00022801"/>
    </source>
</evidence>
<comment type="similarity">
    <text evidence="6">Belongs to the peptidase M24A family. Methionine aminopeptidase type 1 subfamily.</text>
</comment>
<reference evidence="10" key="1">
    <citation type="submission" date="2016-10" db="EMBL/GenBank/DDBJ databases">
        <authorList>
            <person name="Varghese N."/>
            <person name="Submissions S."/>
        </authorList>
    </citation>
    <scope>NUCLEOTIDE SEQUENCE [LARGE SCALE GENOMIC DNA]</scope>
    <source>
        <strain evidence="10">DSM 45421</strain>
    </source>
</reference>
<dbReference type="EC" id="3.4.11.18" evidence="6 7"/>
<evidence type="ECO:0000259" key="8">
    <source>
        <dbReference type="Pfam" id="PF00557"/>
    </source>
</evidence>
<dbReference type="NCBIfam" id="TIGR00500">
    <property type="entry name" value="met_pdase_I"/>
    <property type="match status" value="1"/>
</dbReference>
<evidence type="ECO:0000313" key="10">
    <source>
        <dbReference type="Proteomes" id="UP000199416"/>
    </source>
</evidence>
<dbReference type="Pfam" id="PF00557">
    <property type="entry name" value="Peptidase_M24"/>
    <property type="match status" value="1"/>
</dbReference>
<dbReference type="GO" id="GO:0006508">
    <property type="term" value="P:proteolysis"/>
    <property type="evidence" value="ECO:0007669"/>
    <property type="project" value="UniProtKB-KW"/>
</dbReference>
<comment type="cofactor">
    <cofactor evidence="6">
        <name>Co(2+)</name>
        <dbReference type="ChEBI" id="CHEBI:48828"/>
    </cofactor>
    <cofactor evidence="6">
        <name>Zn(2+)</name>
        <dbReference type="ChEBI" id="CHEBI:29105"/>
    </cofactor>
    <cofactor evidence="6">
        <name>Mn(2+)</name>
        <dbReference type="ChEBI" id="CHEBI:29035"/>
    </cofactor>
    <cofactor evidence="6">
        <name>Fe(2+)</name>
        <dbReference type="ChEBI" id="CHEBI:29033"/>
    </cofactor>
    <text evidence="6">Binds 2 divalent metal cations per subunit. Has a high-affinity and a low affinity metal-binding site. The true nature of the physiological cofactor is under debate. The enzyme is active with cobalt, zinc, manganese or divalent iron ions. Most likely, methionine aminopeptidases function as mononuclear Fe(2+)-metalloproteases under physiological conditions, and the catalytically relevant metal-binding site has been assigned to the histidine-containing high-affinity site.</text>
</comment>
<keyword evidence="2 6" id="KW-0031">Aminopeptidase</keyword>
<evidence type="ECO:0000256" key="6">
    <source>
        <dbReference type="HAMAP-Rule" id="MF_01974"/>
    </source>
</evidence>
<dbReference type="CDD" id="cd01086">
    <property type="entry name" value="MetAP1"/>
    <property type="match status" value="1"/>
</dbReference>
<protein>
    <recommendedName>
        <fullName evidence="6 7">Methionine aminopeptidase</fullName>
        <shortName evidence="6">MAP</shortName>
        <shortName evidence="6">MetAP</shortName>
        <ecNumber evidence="6 7">3.4.11.18</ecNumber>
    </recommendedName>
    <alternativeName>
        <fullName evidence="6">Peptidase M</fullName>
    </alternativeName>
</protein>
<dbReference type="InterPro" id="IPR001714">
    <property type="entry name" value="Pept_M24_MAP"/>
</dbReference>
<dbReference type="GO" id="GO:0005829">
    <property type="term" value="C:cytosol"/>
    <property type="evidence" value="ECO:0007669"/>
    <property type="project" value="TreeGrafter"/>
</dbReference>
<feature type="binding site" evidence="6">
    <location>
        <position position="174"/>
    </location>
    <ligand>
        <name>a divalent metal cation</name>
        <dbReference type="ChEBI" id="CHEBI:60240"/>
        <label>2</label>
        <note>catalytic</note>
    </ligand>
</feature>
<dbReference type="Proteomes" id="UP000199416">
    <property type="component" value="Unassembled WGS sequence"/>
</dbReference>
<keyword evidence="5 6" id="KW-0378">Hydrolase</keyword>
<evidence type="ECO:0000256" key="4">
    <source>
        <dbReference type="ARBA" id="ARBA00022723"/>
    </source>
</evidence>
<sequence length="255" mass="26613">MLPRRTADELDAMRDAGRVVAQTLAVVRAAAVPGVKLRELDDLAQTAIREAGATSSFLGYKPAWAPTAYNGVLCLSPNEVVVHGRPSGQRLKEGDLLSVDCGAIVDGWHGDAAITVQVGAGSDDDARLVTATEEALAAGIAAAVPGATLQDVAQAVDAVARRHGYAHLPDHGGHGIGRSMHEPPFVPNRPQAGLDRVRLHAGSTLAIEPMLLAGADRYRHKKDGWAVVTADGRRAAHVEHTVAVTDEGPVVLTAP</sequence>
<gene>
    <name evidence="6" type="primary">map</name>
    <name evidence="9" type="ORF">SAMN05660690_2430</name>
</gene>
<dbReference type="InterPro" id="IPR002467">
    <property type="entry name" value="Pept_M24A_MAP1"/>
</dbReference>
<proteinExistence type="inferred from homology"/>
<dbReference type="GO" id="GO:0046872">
    <property type="term" value="F:metal ion binding"/>
    <property type="evidence" value="ECO:0007669"/>
    <property type="project" value="UniProtKB-UniRule"/>
</dbReference>
<dbReference type="STRING" id="1190417.SAMN05660690_2430"/>
<dbReference type="InterPro" id="IPR000994">
    <property type="entry name" value="Pept_M24"/>
</dbReference>
<comment type="subunit">
    <text evidence="6">Monomer.</text>
</comment>
<dbReference type="InterPro" id="IPR036005">
    <property type="entry name" value="Creatinase/aminopeptidase-like"/>
</dbReference>
<name>A0A1G6P8T3_9ACTN</name>
<evidence type="ECO:0000256" key="1">
    <source>
        <dbReference type="ARBA" id="ARBA00002521"/>
    </source>
</evidence>
<dbReference type="OrthoDB" id="9802055at2"/>
<dbReference type="AlphaFoldDB" id="A0A1G6P8T3"/>
<dbReference type="Gene3D" id="3.90.230.10">
    <property type="entry name" value="Creatinase/methionine aminopeptidase superfamily"/>
    <property type="match status" value="1"/>
</dbReference>
<dbReference type="GO" id="GO:0004239">
    <property type="term" value="F:initiator methionyl aminopeptidase activity"/>
    <property type="evidence" value="ECO:0007669"/>
    <property type="project" value="UniProtKB-UniRule"/>
</dbReference>
<feature type="binding site" evidence="6">
    <location>
        <position position="208"/>
    </location>
    <ligand>
        <name>a divalent metal cation</name>
        <dbReference type="ChEBI" id="CHEBI:60240"/>
        <label>2</label>
        <note>catalytic</note>
    </ligand>
</feature>
<keyword evidence="10" id="KW-1185">Reference proteome</keyword>
<comment type="catalytic activity">
    <reaction evidence="6 7">
        <text>Release of N-terminal amino acids, preferentially methionine, from peptides and arylamides.</text>
        <dbReference type="EC" id="3.4.11.18"/>
    </reaction>
</comment>
<feature type="binding site" evidence="6">
    <location>
        <position position="100"/>
    </location>
    <ligand>
        <name>a divalent metal cation</name>
        <dbReference type="ChEBI" id="CHEBI:60240"/>
        <label>1</label>
    </ligand>
</feature>
<dbReference type="HAMAP" id="MF_01974">
    <property type="entry name" value="MetAP_1"/>
    <property type="match status" value="1"/>
</dbReference>
<evidence type="ECO:0000256" key="7">
    <source>
        <dbReference type="RuleBase" id="RU003653"/>
    </source>
</evidence>